<evidence type="ECO:0000256" key="2">
    <source>
        <dbReference type="ARBA" id="ARBA00022350"/>
    </source>
</evidence>
<dbReference type="FunCoup" id="A0A671X7W4">
    <property type="interactions" value="1030"/>
</dbReference>
<proteinExistence type="predicted"/>
<name>A0A671X7W4_SPAAU</name>
<keyword evidence="5" id="KW-0175">Coiled coil</keyword>
<keyword evidence="3 8" id="KW-0812">Transmembrane</keyword>
<feature type="transmembrane region" description="Helical" evidence="8">
    <location>
        <begin position="149"/>
        <end position="167"/>
    </location>
</feature>
<evidence type="ECO:0000256" key="3">
    <source>
        <dbReference type="ARBA" id="ARBA00022692"/>
    </source>
</evidence>
<reference evidence="9" key="1">
    <citation type="submission" date="2021-04" db="EMBL/GenBank/DDBJ databases">
        <authorList>
            <consortium name="Wellcome Sanger Institute Data Sharing"/>
        </authorList>
    </citation>
    <scope>NUCLEOTIDE SEQUENCE [LARGE SCALE GENOMIC DNA]</scope>
</reference>
<evidence type="ECO:0000256" key="4">
    <source>
        <dbReference type="ARBA" id="ARBA00022989"/>
    </source>
</evidence>
<feature type="region of interest" description="Disordered" evidence="7">
    <location>
        <begin position="45"/>
        <end position="77"/>
    </location>
</feature>
<reference evidence="9" key="2">
    <citation type="submission" date="2025-08" db="UniProtKB">
        <authorList>
            <consortium name="Ensembl"/>
        </authorList>
    </citation>
    <scope>IDENTIFICATION</scope>
</reference>
<dbReference type="Pfam" id="PF15188">
    <property type="entry name" value="CCDC-167"/>
    <property type="match status" value="1"/>
</dbReference>
<dbReference type="Ensembl" id="ENSSAUT00010047304.1">
    <property type="protein sequence ID" value="ENSSAUP00010044990.1"/>
    <property type="gene ID" value="ENSSAUG00010018801.1"/>
</dbReference>
<keyword evidence="4 8" id="KW-1133">Transmembrane helix</keyword>
<reference evidence="9" key="3">
    <citation type="submission" date="2025-09" db="UniProtKB">
        <authorList>
            <consortium name="Ensembl"/>
        </authorList>
    </citation>
    <scope>IDENTIFICATION</scope>
</reference>
<dbReference type="AlphaFoldDB" id="A0A671X7W4"/>
<keyword evidence="6 8" id="KW-0472">Membrane</keyword>
<dbReference type="InParanoid" id="A0A671X7W4"/>
<evidence type="ECO:0000256" key="5">
    <source>
        <dbReference type="ARBA" id="ARBA00023054"/>
    </source>
</evidence>
<evidence type="ECO:0000256" key="7">
    <source>
        <dbReference type="SAM" id="MobiDB-lite"/>
    </source>
</evidence>
<dbReference type="OMA" id="DEMSIMN"/>
<sequence length="173" mass="19919">MFLSIFIHVFSCQSTAPHSSPVGGATAPVSLYATTVVKAQRIISRRRKSLPHSRSLSSSSRLSSAGHKMAKLKDKRREKVSVATEIDRLEERKALCKDNLERAEFKSRKEKLSDKERQELEDEMSIMNERVQKLDKELETLRGENRKNMLLSVALLVFSALFYYIFFYNEEES</sequence>
<dbReference type="PANTHER" id="PTHR31759:SF1">
    <property type="entry name" value="COILED-COIL DOMAIN-CONTAINING PROTEIN 167"/>
    <property type="match status" value="1"/>
</dbReference>
<accession>A0A671X7W4</accession>
<dbReference type="GeneTree" id="ENSGT00390000010210"/>
<comment type="subcellular location">
    <subcellularLocation>
        <location evidence="1">Membrane</location>
        <topology evidence="1">Single-pass membrane protein</topology>
    </subcellularLocation>
</comment>
<gene>
    <name evidence="9" type="primary">ccdc167</name>
</gene>
<evidence type="ECO:0000256" key="1">
    <source>
        <dbReference type="ARBA" id="ARBA00004167"/>
    </source>
</evidence>
<dbReference type="Proteomes" id="UP000472265">
    <property type="component" value="Chromosome 22"/>
</dbReference>
<dbReference type="InterPro" id="IPR028194">
    <property type="entry name" value="CC167"/>
</dbReference>
<dbReference type="GO" id="GO:0016020">
    <property type="term" value="C:membrane"/>
    <property type="evidence" value="ECO:0007669"/>
    <property type="project" value="UniProtKB-SubCell"/>
</dbReference>
<evidence type="ECO:0000256" key="8">
    <source>
        <dbReference type="SAM" id="Phobius"/>
    </source>
</evidence>
<evidence type="ECO:0000256" key="6">
    <source>
        <dbReference type="ARBA" id="ARBA00023136"/>
    </source>
</evidence>
<keyword evidence="10" id="KW-1185">Reference proteome</keyword>
<feature type="compositionally biased region" description="Low complexity" evidence="7">
    <location>
        <begin position="52"/>
        <end position="64"/>
    </location>
</feature>
<dbReference type="PANTHER" id="PTHR31759">
    <property type="entry name" value="COILED-COIL DOMAIN-CONTAINING PROTEIN 167"/>
    <property type="match status" value="1"/>
</dbReference>
<organism evidence="9 10">
    <name type="scientific">Sparus aurata</name>
    <name type="common">Gilthead sea bream</name>
    <dbReference type="NCBI Taxonomy" id="8175"/>
    <lineage>
        <taxon>Eukaryota</taxon>
        <taxon>Metazoa</taxon>
        <taxon>Chordata</taxon>
        <taxon>Craniata</taxon>
        <taxon>Vertebrata</taxon>
        <taxon>Euteleostomi</taxon>
        <taxon>Actinopterygii</taxon>
        <taxon>Neopterygii</taxon>
        <taxon>Teleostei</taxon>
        <taxon>Neoteleostei</taxon>
        <taxon>Acanthomorphata</taxon>
        <taxon>Eupercaria</taxon>
        <taxon>Spariformes</taxon>
        <taxon>Sparidae</taxon>
        <taxon>Sparus</taxon>
    </lineage>
</organism>
<evidence type="ECO:0000313" key="9">
    <source>
        <dbReference type="Ensembl" id="ENSSAUP00010044990.1"/>
    </source>
</evidence>
<protein>
    <recommendedName>
        <fullName evidence="2">Coiled-coil domain-containing protein 167</fullName>
    </recommendedName>
</protein>
<evidence type="ECO:0000313" key="10">
    <source>
        <dbReference type="Proteomes" id="UP000472265"/>
    </source>
</evidence>